<dbReference type="EMBL" id="DVHU01000052">
    <property type="protein sequence ID" value="HIR92859.1"/>
    <property type="molecule type" value="Genomic_DNA"/>
</dbReference>
<accession>A0A9D1JFE8</accession>
<organism evidence="1 2">
    <name type="scientific">Candidatus Egerieimonas intestinavium</name>
    <dbReference type="NCBI Taxonomy" id="2840777"/>
    <lineage>
        <taxon>Bacteria</taxon>
        <taxon>Bacillati</taxon>
        <taxon>Bacillota</taxon>
        <taxon>Clostridia</taxon>
        <taxon>Lachnospirales</taxon>
        <taxon>Lachnospiraceae</taxon>
        <taxon>Lachnospiraceae incertae sedis</taxon>
        <taxon>Candidatus Egerieimonas</taxon>
    </lineage>
</organism>
<gene>
    <name evidence="1" type="ORF">IAB98_05530</name>
</gene>
<reference evidence="1" key="1">
    <citation type="submission" date="2020-10" db="EMBL/GenBank/DDBJ databases">
        <authorList>
            <person name="Gilroy R."/>
        </authorList>
    </citation>
    <scope>NUCLEOTIDE SEQUENCE</scope>
    <source>
        <strain evidence="1">ChiSxjej1B13-7041</strain>
    </source>
</reference>
<evidence type="ECO:0000313" key="1">
    <source>
        <dbReference type="EMBL" id="HIR92859.1"/>
    </source>
</evidence>
<proteinExistence type="predicted"/>
<comment type="caution">
    <text evidence="1">The sequence shown here is derived from an EMBL/GenBank/DDBJ whole genome shotgun (WGS) entry which is preliminary data.</text>
</comment>
<reference evidence="1" key="2">
    <citation type="journal article" date="2021" name="PeerJ">
        <title>Extensive microbial diversity within the chicken gut microbiome revealed by metagenomics and culture.</title>
        <authorList>
            <person name="Gilroy R."/>
            <person name="Ravi A."/>
            <person name="Getino M."/>
            <person name="Pursley I."/>
            <person name="Horton D.L."/>
            <person name="Alikhan N.F."/>
            <person name="Baker D."/>
            <person name="Gharbi K."/>
            <person name="Hall N."/>
            <person name="Watson M."/>
            <person name="Adriaenssens E.M."/>
            <person name="Foster-Nyarko E."/>
            <person name="Jarju S."/>
            <person name="Secka A."/>
            <person name="Antonio M."/>
            <person name="Oren A."/>
            <person name="Chaudhuri R.R."/>
            <person name="La Ragione R."/>
            <person name="Hildebrand F."/>
            <person name="Pallen M.J."/>
        </authorList>
    </citation>
    <scope>NUCLEOTIDE SEQUENCE</scope>
    <source>
        <strain evidence="1">ChiSxjej1B13-7041</strain>
    </source>
</reference>
<dbReference type="Proteomes" id="UP000886841">
    <property type="component" value="Unassembled WGS sequence"/>
</dbReference>
<dbReference type="AlphaFoldDB" id="A0A9D1JFE8"/>
<sequence>MKEYEAIWEIFNKCPNNQMRDVFIEEIETDDLDAWIQAKFKDKTMEYEKTVMPDGSVIFDIVASGMRQRYSFSEI</sequence>
<name>A0A9D1JFE8_9FIRM</name>
<evidence type="ECO:0000313" key="2">
    <source>
        <dbReference type="Proteomes" id="UP000886841"/>
    </source>
</evidence>
<protein>
    <submittedName>
        <fullName evidence="1">Uncharacterized protein</fullName>
    </submittedName>
</protein>